<feature type="signal peptide" evidence="2">
    <location>
        <begin position="1"/>
        <end position="25"/>
    </location>
</feature>
<gene>
    <name evidence="5" type="ORF">CEE69_17340</name>
</gene>
<sequence>MKRISVFVCALIAIGNLSVPAAAKAADVSLSGELRQWHAVTLTVDGPEASEQGTPNPFLDYRMEVAFMNADSGVSYIVPGYFAADGDAANTSATSGNKWRAHLCPDHAGEWTYKISFRKGPSVAISDDENEGTPVESVDGLQGTITIAATDKSGRDFRGKGRLNYVGKHHLQFAGTEEYFLKAGADAPENFLAYRDFDGDFKTDGKKDNLVKDWQPHVQDWMSGDPTWQGDKGKGIIGAINYLASQGLNAFSFLTLNIEGDDRNVFPYTAYDERSRMDCSRMDQWEIVLSHGDKMGMYLHFKTQEAENVNLLDNGETGPQRKLYYRELIARFSHHLAMNWNLGEEVGLGHKVSTEKKVAWAKYFWNHDPYQHHIVIHNGNRHYDMLGNASQLTGFSLQTNKPDFRNVHGQTLDYLRRSVQAGKPWVVACDEPGDAQHSLVTDEEDPTRNNARQNALWGNFMAGGAGVEWYFGYKHPHSDLTCQDYRVRENMWRQCRIALKFFANEKIPFQNMTNANDLLGTKNGYCFADAGKLYLVYLKQADTTTLDLNGVDREFEILWFNPRTGGDLQAGSVQTVNGGDKVNLGQPPMDSDQDWLAVLRPTHGAVAHNTTAMNASPQNKSNPNSTARSSANEALVLNALTDFQFVTEGDFVPGYKDKNRRAMAIDAAKFQDKFAAAEAQYQGQAGTFDLVLTALTETDGESSYRLLVAGKLVGEVQNPETAKDYAPNRTHFKQVDLHPGDTIRVEFNSASNGKIPEGDAFAFSRGRWRSVTIVQPGSSAGTPAKQPSSKTKNANAASSAKTPFNFTYDPSKAKRVSRQTDGIVVVEAEDFDAVDRQDHRKWYVTRSETTPGILPDPDPNHADGASNGAYLEILPDTRVTHSDPLVNGVSFSNTPGQCSVLYYPVEITEPGRYYVWVRMCCTGSEDNGLHVGIDGQWPESGARMQWTGKHGQWQWDSRQRTEKVHTGVLGKIWLDIDEPGRHTVMFSMREDGFEFDRFLLTQTPQFLKSKNSEMGPIASPMR</sequence>
<dbReference type="AlphaFoldDB" id="A0A2G1W5Y9"/>
<feature type="compositionally biased region" description="Polar residues" evidence="1">
    <location>
        <begin position="774"/>
        <end position="787"/>
    </location>
</feature>
<feature type="chain" id="PRO_5013955037" description="DUF5060 domain-containing protein" evidence="2">
    <location>
        <begin position="26"/>
        <end position="1022"/>
    </location>
</feature>
<dbReference type="GeneID" id="90609810"/>
<feature type="compositionally biased region" description="Low complexity" evidence="1">
    <location>
        <begin position="788"/>
        <end position="802"/>
    </location>
</feature>
<evidence type="ECO:0000313" key="6">
    <source>
        <dbReference type="Proteomes" id="UP000225740"/>
    </source>
</evidence>
<dbReference type="Gene3D" id="3.20.20.80">
    <property type="entry name" value="Glycosidases"/>
    <property type="match status" value="1"/>
</dbReference>
<dbReference type="Pfam" id="PF12904">
    <property type="entry name" value="Collagen_bind_2"/>
    <property type="match status" value="1"/>
</dbReference>
<evidence type="ECO:0000256" key="1">
    <source>
        <dbReference type="SAM" id="MobiDB-lite"/>
    </source>
</evidence>
<dbReference type="InterPro" id="IPR013783">
    <property type="entry name" value="Ig-like_fold"/>
</dbReference>
<reference evidence="5 6" key="1">
    <citation type="submission" date="2017-06" db="EMBL/GenBank/DDBJ databases">
        <title>Description of Rhodopirellula bahusiensis sp. nov.</title>
        <authorList>
            <person name="Kizina J."/>
            <person name="Harder J."/>
        </authorList>
    </citation>
    <scope>NUCLEOTIDE SEQUENCE [LARGE SCALE GENOMIC DNA]</scope>
    <source>
        <strain evidence="5 6">SWK21</strain>
    </source>
</reference>
<dbReference type="Proteomes" id="UP000225740">
    <property type="component" value="Unassembled WGS sequence"/>
</dbReference>
<dbReference type="Gene3D" id="2.60.40.10">
    <property type="entry name" value="Immunoglobulins"/>
    <property type="match status" value="1"/>
</dbReference>
<feature type="domain" description="DUF5060" evidence="4">
    <location>
        <begin position="34"/>
        <end position="118"/>
    </location>
</feature>
<keyword evidence="6" id="KW-1185">Reference proteome</keyword>
<accession>A0A2G1W5Y9</accession>
<evidence type="ECO:0000313" key="5">
    <source>
        <dbReference type="EMBL" id="PHQ34059.1"/>
    </source>
</evidence>
<feature type="region of interest" description="Disordered" evidence="1">
    <location>
        <begin position="609"/>
        <end position="629"/>
    </location>
</feature>
<dbReference type="Gene3D" id="2.60.120.1620">
    <property type="match status" value="1"/>
</dbReference>
<protein>
    <recommendedName>
        <fullName evidence="7">DUF5060 domain-containing protein</fullName>
    </recommendedName>
</protein>
<name>A0A2G1W5Y9_9BACT</name>
<organism evidence="5 6">
    <name type="scientific">Rhodopirellula bahusiensis</name>
    <dbReference type="NCBI Taxonomy" id="2014065"/>
    <lineage>
        <taxon>Bacteria</taxon>
        <taxon>Pseudomonadati</taxon>
        <taxon>Planctomycetota</taxon>
        <taxon>Planctomycetia</taxon>
        <taxon>Pirellulales</taxon>
        <taxon>Pirellulaceae</taxon>
        <taxon>Rhodopirellula</taxon>
    </lineage>
</organism>
<dbReference type="Pfam" id="PF16586">
    <property type="entry name" value="DUF5060"/>
    <property type="match status" value="1"/>
</dbReference>
<feature type="region of interest" description="Disordered" evidence="1">
    <location>
        <begin position="774"/>
        <end position="803"/>
    </location>
</feature>
<dbReference type="RefSeq" id="WP_099261906.1">
    <property type="nucleotide sequence ID" value="NZ_NIZW01000013.1"/>
</dbReference>
<feature type="domain" description="Putative collagen-binding" evidence="3">
    <location>
        <begin position="508"/>
        <end position="599"/>
    </location>
</feature>
<evidence type="ECO:0008006" key="7">
    <source>
        <dbReference type="Google" id="ProtNLM"/>
    </source>
</evidence>
<dbReference type="OrthoDB" id="246387at2"/>
<keyword evidence="2" id="KW-0732">Signal</keyword>
<evidence type="ECO:0000256" key="2">
    <source>
        <dbReference type="SAM" id="SignalP"/>
    </source>
</evidence>
<proteinExistence type="predicted"/>
<dbReference type="EMBL" id="NIZW01000013">
    <property type="protein sequence ID" value="PHQ34059.1"/>
    <property type="molecule type" value="Genomic_DNA"/>
</dbReference>
<dbReference type="InterPro" id="IPR024749">
    <property type="entry name" value="Collagen-bd_put"/>
</dbReference>
<comment type="caution">
    <text evidence="5">The sequence shown here is derived from an EMBL/GenBank/DDBJ whole genome shotgun (WGS) entry which is preliminary data.</text>
</comment>
<evidence type="ECO:0000259" key="3">
    <source>
        <dbReference type="Pfam" id="PF12904"/>
    </source>
</evidence>
<dbReference type="InterPro" id="IPR032260">
    <property type="entry name" value="DUF5060"/>
</dbReference>
<evidence type="ECO:0000259" key="4">
    <source>
        <dbReference type="Pfam" id="PF16586"/>
    </source>
</evidence>